<dbReference type="SUPFAM" id="SSF57850">
    <property type="entry name" value="RING/U-box"/>
    <property type="match status" value="1"/>
</dbReference>
<comment type="function">
    <text evidence="14">E3 ubiquitin-protein ligase component of the ribosome quality control complex (RQC), a ribosome-associated complex that mediates ubiquitination and extraction of incompletely synthesized nascent chains for proteasomal degradation. Mediates ubiquitination of proteins derived from mRNAs lacking stop codons (non-stop proteins) and other translation arrest products induced by poly-lysine sequences and tandem rare codons. Ubiquitination leads to CDC48 recruitment for extraction and degradation of the incomplete translation product. May indirectly play a role in chromatin function and transcription.</text>
</comment>
<evidence type="ECO:0000259" key="17">
    <source>
        <dbReference type="PROSITE" id="PS50089"/>
    </source>
</evidence>
<dbReference type="GO" id="GO:0072344">
    <property type="term" value="P:rescue of stalled ribosome"/>
    <property type="evidence" value="ECO:0007669"/>
    <property type="project" value="UniProtKB-UniRule"/>
</dbReference>
<evidence type="ECO:0000256" key="16">
    <source>
        <dbReference type="RuleBase" id="RU367090"/>
    </source>
</evidence>
<evidence type="ECO:0000313" key="18">
    <source>
        <dbReference type="EMBL" id="KAJ9150916.1"/>
    </source>
</evidence>
<dbReference type="SUPFAM" id="SSF48371">
    <property type="entry name" value="ARM repeat"/>
    <property type="match status" value="1"/>
</dbReference>
<dbReference type="Pfam" id="PF23009">
    <property type="entry name" value="UBC_like"/>
    <property type="match status" value="1"/>
</dbReference>
<dbReference type="InterPro" id="IPR039795">
    <property type="entry name" value="LTN1/Rkr1"/>
</dbReference>
<comment type="caution">
    <text evidence="18">The sequence shown here is derived from an EMBL/GenBank/DDBJ whole genome shotgun (WGS) entry which is preliminary data.</text>
</comment>
<evidence type="ECO:0000256" key="9">
    <source>
        <dbReference type="ARBA" id="ARBA00022723"/>
    </source>
</evidence>
<evidence type="ECO:0000256" key="10">
    <source>
        <dbReference type="ARBA" id="ARBA00022737"/>
    </source>
</evidence>
<dbReference type="PROSITE" id="PS50089">
    <property type="entry name" value="ZF_RING_2"/>
    <property type="match status" value="1"/>
</dbReference>
<comment type="similarity">
    <text evidence="4 16">Belongs to the LTN1 family.</text>
</comment>
<comment type="subcellular location">
    <subcellularLocation>
        <location evidence="2">Cytoplasm</location>
        <location evidence="2">Cytosol</location>
    </subcellularLocation>
</comment>
<evidence type="ECO:0000256" key="4">
    <source>
        <dbReference type="ARBA" id="ARBA00007997"/>
    </source>
</evidence>
<evidence type="ECO:0000256" key="1">
    <source>
        <dbReference type="ARBA" id="ARBA00000900"/>
    </source>
</evidence>
<dbReference type="PANTHER" id="PTHR12389:SF0">
    <property type="entry name" value="E3 UBIQUITIN-PROTEIN LIGASE LISTERIN"/>
    <property type="match status" value="1"/>
</dbReference>
<evidence type="ECO:0000256" key="6">
    <source>
        <dbReference type="ARBA" id="ARBA00017157"/>
    </source>
</evidence>
<keyword evidence="11 15" id="KW-0863">Zinc-finger</keyword>
<name>A0AA38VTY2_9PEZI</name>
<evidence type="ECO:0000256" key="14">
    <source>
        <dbReference type="ARBA" id="ARBA00055150"/>
    </source>
</evidence>
<protein>
    <recommendedName>
        <fullName evidence="6 16">E3 ubiquitin-protein ligase listerin</fullName>
        <ecNumber evidence="5 16">2.3.2.27</ecNumber>
    </recommendedName>
    <alternativeName>
        <fullName evidence="16">RING-type E3 ubiquitin transferase listerin</fullName>
    </alternativeName>
</protein>
<accession>A0AA38VTY2</accession>
<feature type="domain" description="RING-type" evidence="17">
    <location>
        <begin position="1556"/>
        <end position="1602"/>
    </location>
</feature>
<evidence type="ECO:0000256" key="12">
    <source>
        <dbReference type="ARBA" id="ARBA00022786"/>
    </source>
</evidence>
<keyword evidence="10" id="KW-0677">Repeat</keyword>
<dbReference type="Pfam" id="PF23280">
    <property type="entry name" value="TPR_26"/>
    <property type="match status" value="1"/>
</dbReference>
<dbReference type="InterPro" id="IPR039804">
    <property type="entry name" value="RING-CH-C4HC3_LTN1"/>
</dbReference>
<evidence type="ECO:0000256" key="15">
    <source>
        <dbReference type="PROSITE-ProRule" id="PRU00175"/>
    </source>
</evidence>
<dbReference type="InterPro" id="IPR011016">
    <property type="entry name" value="Znf_RING-CH"/>
</dbReference>
<keyword evidence="13 16" id="KW-0862">Zinc</keyword>
<evidence type="ECO:0000256" key="13">
    <source>
        <dbReference type="ARBA" id="ARBA00022833"/>
    </source>
</evidence>
<dbReference type="Pfam" id="PF13639">
    <property type="entry name" value="zf-RING_2"/>
    <property type="match status" value="1"/>
</dbReference>
<keyword evidence="19" id="KW-1185">Reference proteome</keyword>
<dbReference type="GO" id="GO:0061630">
    <property type="term" value="F:ubiquitin protein ligase activity"/>
    <property type="evidence" value="ECO:0007669"/>
    <property type="project" value="UniProtKB-UniRule"/>
</dbReference>
<dbReference type="InterPro" id="IPR054477">
    <property type="entry name" value="LTN1_E3_ligase_6th"/>
</dbReference>
<dbReference type="InterPro" id="IPR001841">
    <property type="entry name" value="Znf_RING"/>
</dbReference>
<reference evidence="18" key="1">
    <citation type="submission" date="2022-07" db="EMBL/GenBank/DDBJ databases">
        <title>Fungi with potential for degradation of polypropylene.</title>
        <authorList>
            <person name="Gostincar C."/>
        </authorList>
    </citation>
    <scope>NUCLEOTIDE SEQUENCE</scope>
    <source>
        <strain evidence="18">EXF-13308</strain>
    </source>
</reference>
<dbReference type="GO" id="GO:0008270">
    <property type="term" value="F:zinc ion binding"/>
    <property type="evidence" value="ECO:0007669"/>
    <property type="project" value="UniProtKB-KW"/>
</dbReference>
<evidence type="ECO:0000256" key="8">
    <source>
        <dbReference type="ARBA" id="ARBA00022679"/>
    </source>
</evidence>
<dbReference type="InterPro" id="IPR054476">
    <property type="entry name" value="Ltn1_N"/>
</dbReference>
<keyword evidence="8 16" id="KW-0808">Transferase</keyword>
<dbReference type="InterPro" id="IPR054478">
    <property type="entry name" value="LTN1_UBC"/>
</dbReference>
<comment type="function">
    <text evidence="16">E3 ubiquitin-protein ligase. Component of the ribosome quality control complex (RQC), a ribosome-associated complex that mediates ubiquitination and extraction of incompletely synthesized nascent chains for proteasomal degradation.</text>
</comment>
<proteinExistence type="inferred from homology"/>
<dbReference type="Pfam" id="PF22958">
    <property type="entry name" value="Ltn1_1st"/>
    <property type="match status" value="1"/>
</dbReference>
<comment type="pathway">
    <text evidence="3 16">Protein modification; protein ubiquitination.</text>
</comment>
<dbReference type="GO" id="GO:0043023">
    <property type="term" value="F:ribosomal large subunit binding"/>
    <property type="evidence" value="ECO:0007669"/>
    <property type="project" value="TreeGrafter"/>
</dbReference>
<dbReference type="CDD" id="cd16491">
    <property type="entry name" value="RING-CH-C4HC3_LTN1"/>
    <property type="match status" value="1"/>
</dbReference>
<evidence type="ECO:0000256" key="2">
    <source>
        <dbReference type="ARBA" id="ARBA00004514"/>
    </source>
</evidence>
<evidence type="ECO:0000256" key="5">
    <source>
        <dbReference type="ARBA" id="ARBA00012483"/>
    </source>
</evidence>
<dbReference type="FunFam" id="3.30.40.10:FF:000038">
    <property type="entry name" value="E3 ubiquitin-protein ligase listerin"/>
    <property type="match status" value="1"/>
</dbReference>
<evidence type="ECO:0000256" key="7">
    <source>
        <dbReference type="ARBA" id="ARBA00022490"/>
    </source>
</evidence>
<dbReference type="GO" id="GO:1990112">
    <property type="term" value="C:RQC complex"/>
    <property type="evidence" value="ECO:0007669"/>
    <property type="project" value="UniProtKB-UniRule"/>
</dbReference>
<dbReference type="EMBL" id="JANBVO010000007">
    <property type="protein sequence ID" value="KAJ9150916.1"/>
    <property type="molecule type" value="Genomic_DNA"/>
</dbReference>
<dbReference type="GO" id="GO:1990116">
    <property type="term" value="P:ribosome-associated ubiquitin-dependent protein catabolic process"/>
    <property type="evidence" value="ECO:0007669"/>
    <property type="project" value="UniProtKB-UniRule"/>
</dbReference>
<evidence type="ECO:0000256" key="3">
    <source>
        <dbReference type="ARBA" id="ARBA00004906"/>
    </source>
</evidence>
<gene>
    <name evidence="18" type="ORF">NKR23_g3374</name>
</gene>
<dbReference type="PANTHER" id="PTHR12389">
    <property type="entry name" value="ZINC FINGER PROTEIN 294"/>
    <property type="match status" value="1"/>
</dbReference>
<dbReference type="Proteomes" id="UP001174694">
    <property type="component" value="Unassembled WGS sequence"/>
</dbReference>
<dbReference type="InterPro" id="IPR013083">
    <property type="entry name" value="Znf_RING/FYVE/PHD"/>
</dbReference>
<keyword evidence="7" id="KW-0963">Cytoplasm</keyword>
<keyword evidence="9 16" id="KW-0479">Metal-binding</keyword>
<comment type="subunit">
    <text evidence="16">Component of the ribosome quality control complex (RQC).</text>
</comment>
<evidence type="ECO:0000313" key="19">
    <source>
        <dbReference type="Proteomes" id="UP001174694"/>
    </source>
</evidence>
<evidence type="ECO:0000256" key="11">
    <source>
        <dbReference type="ARBA" id="ARBA00022771"/>
    </source>
</evidence>
<organism evidence="18 19">
    <name type="scientific">Pleurostoma richardsiae</name>
    <dbReference type="NCBI Taxonomy" id="41990"/>
    <lineage>
        <taxon>Eukaryota</taxon>
        <taxon>Fungi</taxon>
        <taxon>Dikarya</taxon>
        <taxon>Ascomycota</taxon>
        <taxon>Pezizomycotina</taxon>
        <taxon>Sordariomycetes</taxon>
        <taxon>Sordariomycetidae</taxon>
        <taxon>Calosphaeriales</taxon>
        <taxon>Pleurostomataceae</taxon>
        <taxon>Pleurostoma</taxon>
    </lineage>
</organism>
<keyword evidence="12 16" id="KW-0833">Ubl conjugation pathway</keyword>
<dbReference type="Gene3D" id="3.30.40.10">
    <property type="entry name" value="Zinc/RING finger domain, C3HC4 (zinc finger)"/>
    <property type="match status" value="1"/>
</dbReference>
<dbReference type="Pfam" id="PF22999">
    <property type="entry name" value="LTN1_E3_ligase_6th"/>
    <property type="match status" value="1"/>
</dbReference>
<dbReference type="InterPro" id="IPR016024">
    <property type="entry name" value="ARM-type_fold"/>
</dbReference>
<dbReference type="GO" id="GO:0005829">
    <property type="term" value="C:cytosol"/>
    <property type="evidence" value="ECO:0007669"/>
    <property type="project" value="UniProtKB-SubCell"/>
</dbReference>
<sequence length="1620" mass="179192">MSRLQGKGRNASSKGFATPPRVAFGGFSTGATTSSLSYLSEPPDFSSISDANAVVSLKNLLKKDSTTKAKALEDLLAYTQAHPFEREGGVEEPVLEAWVQLYPRISIDNSRRVRELAHALQLELVKSARKRMEKRIPRVVGAWLAGTFDKDRVASRAASDGLSSFLNTEEKTTLFWKKCHAQILEYATEAIQETPDTLSDERSTTADDAEAKYYRVVGSSLSLVLGLLQRLSDEDIRKLEAEYDRFFNADAVWACATASDSFVRKGVFQLLWVSLDRRPDSIKSHLSRLSRIFTSEALKSSQTGSSIEFVRVLTKLTEKHPEIWGTKKPPLSRLQAFLERGSQGGSAKYWDALTSLLTVVPQETISFETASDVLRALRVGIANREEPRSHALDAWTCYISTVERFLGHVSPNESRVKLAQDNLYPLTEHYLFPADKSPWAAGGHLPVLSRSYFIASRPELAKSLEEEWKGLVQKFCTHMSNSMPEVSSTFHASQQGLSDSANRWFSLAAAIHQQVGQGASHNEPTLTDKASRKLLENAADLLPRRNYKPFGVAAVVEAALRRAPYMFRGGGQSALSSVFPTDSDDKMSLLVFSPSSSVLLACVNIMASTGDLAGLYMSSWKATVRCLLEHKDNPMAVDGITKLISHTSATGLARGDTDLQSYLRDLCIECARGERDSWDMFEACFTFDALTESMVREVTQTLTSDLEGSSASLASTLRAVEIIVERQPALISEDEDLNLALITKLLALTELSDSTVSARATAIRSVMDQKVGGQSSTTSIIQQNLEHARSSSLEVDTVVQQALAMWKADSIPLEQLFPSTNIWMSQLSTFLCQIPNPVLSLTSSLGGAFFLPRDDSSVANSRKPQRDRRGCSIPARMAMYTSKLLTSGVQLKSLPQKFQVEILYLLYLVTELASDQVTLLERDQLWASASAGDEASDVEDFISSTRSILHTIVMDFESWKAGDGSVLDGLIRIILQQTKHLTPTGLYSAKTLTDILQVLSEAHGLRPGDEEWITKSEVMKATPTTVLGAASILTGYGETLASSKVVVNLLNRLVSDVAGAGPNSEKTLATLVLLNACMSVYEVGELPVANNRLVFAVRQITSWFEEPDAVDSKLAAESCRALQRLMPCIKDVYGSYWEKTIEFCIHLWNRAVGDSVEERLPYIHASLKLMSALENLEEPNDDLGDVVTSSAESKSSALIELLKLPRDESSQPGEIVDALLCRQVEKIPLDHVSDLSDLYGLVASESRDIQTAAFSILHRALPAAQEQLSVDVLLEKKDARLPDELLSLLLDAPTLEAYPDDILANFPTAIRSYLLSWRLIFDAFSKASYKVRSDYSDSLKAANCVSPLMEFTFDVLGHSAAHPLNLDKEGFTIDYIRSYDVKLGDAEPQERNMHWLLVHLYYLSLKYVPGLFKGWYIECRSKQTKVAVEAWTTRYFSPIIISEALDEVAAWAESQEPPGEDEKELIVKISRAGKEVTAGYEVDELQASIAIRIPPNYPLEGVSVVGINRVAVNERKWQSWLMTTQGVITFSNGSIIDGLSAFRRNVVGALKGQSECAICYSIISTDRKMPDKRCQTCRNLFHRTCLYKWFQTSNQNTCPLCRNPIDYLGADTKARRGAAY</sequence>
<dbReference type="SMART" id="SM00744">
    <property type="entry name" value="RINGv"/>
    <property type="match status" value="1"/>
</dbReference>
<dbReference type="SMART" id="SM01197">
    <property type="entry name" value="FANCL_C"/>
    <property type="match status" value="1"/>
</dbReference>
<dbReference type="InterPro" id="IPR057030">
    <property type="entry name" value="TPR_Rkr-1"/>
</dbReference>
<dbReference type="SMART" id="SM00184">
    <property type="entry name" value="RING"/>
    <property type="match status" value="1"/>
</dbReference>
<comment type="catalytic activity">
    <reaction evidence="1 16">
        <text>S-ubiquitinyl-[E2 ubiquitin-conjugating enzyme]-L-cysteine + [acceptor protein]-L-lysine = [E2 ubiquitin-conjugating enzyme]-L-cysteine + N(6)-ubiquitinyl-[acceptor protein]-L-lysine.</text>
        <dbReference type="EC" id="2.3.2.27"/>
    </reaction>
</comment>
<dbReference type="EC" id="2.3.2.27" evidence="5 16"/>